<name>B8INN6_METNO</name>
<dbReference type="STRING" id="460265.Mnod_3491"/>
<organism evidence="2 3">
    <name type="scientific">Methylobacterium nodulans (strain LMG 21967 / CNCM I-2342 / ORS 2060)</name>
    <dbReference type="NCBI Taxonomy" id="460265"/>
    <lineage>
        <taxon>Bacteria</taxon>
        <taxon>Pseudomonadati</taxon>
        <taxon>Pseudomonadota</taxon>
        <taxon>Alphaproteobacteria</taxon>
        <taxon>Hyphomicrobiales</taxon>
        <taxon>Methylobacteriaceae</taxon>
        <taxon>Methylobacterium</taxon>
    </lineage>
</organism>
<evidence type="ECO:0000313" key="3">
    <source>
        <dbReference type="Proteomes" id="UP000008207"/>
    </source>
</evidence>
<protein>
    <submittedName>
        <fullName evidence="2">Methyltransferase type 11</fullName>
    </submittedName>
</protein>
<reference evidence="2 3" key="1">
    <citation type="submission" date="2009-01" db="EMBL/GenBank/DDBJ databases">
        <title>Complete sequence of chromosome of Methylobacterium nodulans ORS 2060.</title>
        <authorList>
            <consortium name="US DOE Joint Genome Institute"/>
            <person name="Lucas S."/>
            <person name="Copeland A."/>
            <person name="Lapidus A."/>
            <person name="Glavina del Rio T."/>
            <person name="Dalin E."/>
            <person name="Tice H."/>
            <person name="Bruce D."/>
            <person name="Goodwin L."/>
            <person name="Pitluck S."/>
            <person name="Sims D."/>
            <person name="Brettin T."/>
            <person name="Detter J.C."/>
            <person name="Han C."/>
            <person name="Larimer F."/>
            <person name="Land M."/>
            <person name="Hauser L."/>
            <person name="Kyrpides N."/>
            <person name="Ivanova N."/>
            <person name="Marx C.J."/>
            <person name="Richardson P."/>
        </authorList>
    </citation>
    <scope>NUCLEOTIDE SEQUENCE [LARGE SCALE GENOMIC DNA]</scope>
    <source>
        <strain evidence="3">LMG 21967 / CNCM I-2342 / ORS 2060</strain>
    </source>
</reference>
<dbReference type="GO" id="GO:0008757">
    <property type="term" value="F:S-adenosylmethionine-dependent methyltransferase activity"/>
    <property type="evidence" value="ECO:0007669"/>
    <property type="project" value="InterPro"/>
</dbReference>
<dbReference type="RefSeq" id="WP_015930062.1">
    <property type="nucleotide sequence ID" value="NC_011894.1"/>
</dbReference>
<dbReference type="CDD" id="cd02440">
    <property type="entry name" value="AdoMet_MTases"/>
    <property type="match status" value="1"/>
</dbReference>
<dbReference type="AlphaFoldDB" id="B8INN6"/>
<dbReference type="SUPFAM" id="SSF53335">
    <property type="entry name" value="S-adenosyl-L-methionine-dependent methyltransferases"/>
    <property type="match status" value="1"/>
</dbReference>
<dbReference type="PANTHER" id="PTHR43591">
    <property type="entry name" value="METHYLTRANSFERASE"/>
    <property type="match status" value="1"/>
</dbReference>
<gene>
    <name evidence="2" type="ordered locus">Mnod_3491</name>
</gene>
<dbReference type="EMBL" id="CP001349">
    <property type="protein sequence ID" value="ACL58402.1"/>
    <property type="molecule type" value="Genomic_DNA"/>
</dbReference>
<dbReference type="InterPro" id="IPR029063">
    <property type="entry name" value="SAM-dependent_MTases_sf"/>
</dbReference>
<dbReference type="PANTHER" id="PTHR43591:SF24">
    <property type="entry name" value="2-METHOXY-6-POLYPRENYL-1,4-BENZOQUINOL METHYLASE, MITOCHONDRIAL"/>
    <property type="match status" value="1"/>
</dbReference>
<accession>B8INN6</accession>
<feature type="domain" description="Methyltransferase type 11" evidence="1">
    <location>
        <begin position="49"/>
        <end position="143"/>
    </location>
</feature>
<proteinExistence type="predicted"/>
<dbReference type="GO" id="GO:0032259">
    <property type="term" value="P:methylation"/>
    <property type="evidence" value="ECO:0007669"/>
    <property type="project" value="UniProtKB-KW"/>
</dbReference>
<dbReference type="KEGG" id="mno:Mnod_3491"/>
<dbReference type="Pfam" id="PF08241">
    <property type="entry name" value="Methyltransf_11"/>
    <property type="match status" value="1"/>
</dbReference>
<dbReference type="InterPro" id="IPR013216">
    <property type="entry name" value="Methyltransf_11"/>
</dbReference>
<keyword evidence="2" id="KW-0489">Methyltransferase</keyword>
<dbReference type="Gene3D" id="3.40.50.150">
    <property type="entry name" value="Vaccinia Virus protein VP39"/>
    <property type="match status" value="1"/>
</dbReference>
<evidence type="ECO:0000259" key="1">
    <source>
        <dbReference type="Pfam" id="PF08241"/>
    </source>
</evidence>
<dbReference type="Proteomes" id="UP000008207">
    <property type="component" value="Chromosome"/>
</dbReference>
<keyword evidence="3" id="KW-1185">Reference proteome</keyword>
<sequence>MTADLEPDQQAARWNDHVCVYESVFEPFTNRFAERAIEALLPTPGTRCLDVAAGTGGAALRLAARGAEVLAVDAAPAMCARICTRAASLGLPVTAAAMDAERLALPDHIASAALSIFGIILCPDPARALREMARVVRPGGQIALVTWTEPQHYELAARLIAASAAVRGTPARPASLPAQLRFREEAAFRGLFAAAGLTGERVERIEAPLQAPSARWLAARLAFAPGMAAMLAGQGEEREAVLARFVAELERDSGTGPVALRAVAFLGAARCPG</sequence>
<evidence type="ECO:0000313" key="2">
    <source>
        <dbReference type="EMBL" id="ACL58402.1"/>
    </source>
</evidence>
<dbReference type="HOGENOM" id="CLU_037990_2_3_5"/>
<keyword evidence="2" id="KW-0808">Transferase</keyword>
<dbReference type="eggNOG" id="COG2226">
    <property type="taxonomic scope" value="Bacteria"/>
</dbReference>